<dbReference type="RefSeq" id="WP_219041203.1">
    <property type="nucleotide sequence ID" value="NZ_JAHWDF010000021.1"/>
</dbReference>
<proteinExistence type="predicted"/>
<dbReference type="SMART" id="SM00342">
    <property type="entry name" value="HTH_ARAC"/>
    <property type="match status" value="1"/>
</dbReference>
<evidence type="ECO:0000313" key="6">
    <source>
        <dbReference type="EMBL" id="MBW2962919.1"/>
    </source>
</evidence>
<gene>
    <name evidence="6" type="ORF">KW502_14100</name>
</gene>
<dbReference type="PROSITE" id="PS01124">
    <property type="entry name" value="HTH_ARAC_FAMILY_2"/>
    <property type="match status" value="1"/>
</dbReference>
<dbReference type="PANTHER" id="PTHR47893:SF1">
    <property type="entry name" value="REGULATORY PROTEIN PCHR"/>
    <property type="match status" value="1"/>
</dbReference>
<dbReference type="Proteomes" id="UP000719267">
    <property type="component" value="Unassembled WGS sequence"/>
</dbReference>
<protein>
    <submittedName>
        <fullName evidence="6">Helix-turn-helix domain-containing protein</fullName>
    </submittedName>
</protein>
<reference evidence="6 7" key="1">
    <citation type="submission" date="2021-07" db="EMBL/GenBank/DDBJ databases">
        <title>Mesonia aestuariivivens sp. nov., isolated from a tidal flat.</title>
        <authorList>
            <person name="Kim Y.-O."/>
            <person name="Yoon J.-H."/>
        </authorList>
    </citation>
    <scope>NUCLEOTIDE SEQUENCE [LARGE SCALE GENOMIC DNA]</scope>
    <source>
        <strain evidence="6 7">JHPTF-M18</strain>
    </source>
</reference>
<dbReference type="InterPro" id="IPR018060">
    <property type="entry name" value="HTH_AraC"/>
</dbReference>
<evidence type="ECO:0000259" key="5">
    <source>
        <dbReference type="PROSITE" id="PS50112"/>
    </source>
</evidence>
<dbReference type="PANTHER" id="PTHR47893">
    <property type="entry name" value="REGULATORY PROTEIN PCHR"/>
    <property type="match status" value="1"/>
</dbReference>
<feature type="domain" description="HTH araC/xylS-type" evidence="4">
    <location>
        <begin position="203"/>
        <end position="302"/>
    </location>
</feature>
<evidence type="ECO:0000313" key="7">
    <source>
        <dbReference type="Proteomes" id="UP000719267"/>
    </source>
</evidence>
<dbReference type="CDD" id="cd00130">
    <property type="entry name" value="PAS"/>
    <property type="match status" value="1"/>
</dbReference>
<comment type="caution">
    <text evidence="6">The sequence shown here is derived from an EMBL/GenBank/DDBJ whole genome shotgun (WGS) entry which is preliminary data.</text>
</comment>
<feature type="domain" description="PAS" evidence="5">
    <location>
        <begin position="73"/>
        <end position="128"/>
    </location>
</feature>
<keyword evidence="1" id="KW-0805">Transcription regulation</keyword>
<keyword evidence="2" id="KW-0238">DNA-binding</keyword>
<dbReference type="Pfam" id="PF00989">
    <property type="entry name" value="PAS"/>
    <property type="match status" value="1"/>
</dbReference>
<keyword evidence="3" id="KW-0804">Transcription</keyword>
<dbReference type="InterPro" id="IPR053142">
    <property type="entry name" value="PchR_regulatory_protein"/>
</dbReference>
<dbReference type="PROSITE" id="PS50112">
    <property type="entry name" value="PAS"/>
    <property type="match status" value="1"/>
</dbReference>
<evidence type="ECO:0000256" key="3">
    <source>
        <dbReference type="ARBA" id="ARBA00023163"/>
    </source>
</evidence>
<dbReference type="InterPro" id="IPR000014">
    <property type="entry name" value="PAS"/>
</dbReference>
<keyword evidence="7" id="KW-1185">Reference proteome</keyword>
<evidence type="ECO:0000256" key="2">
    <source>
        <dbReference type="ARBA" id="ARBA00023125"/>
    </source>
</evidence>
<dbReference type="EMBL" id="JAHWDF010000021">
    <property type="protein sequence ID" value="MBW2962919.1"/>
    <property type="molecule type" value="Genomic_DNA"/>
</dbReference>
<evidence type="ECO:0000256" key="1">
    <source>
        <dbReference type="ARBA" id="ARBA00023015"/>
    </source>
</evidence>
<dbReference type="InterPro" id="IPR018062">
    <property type="entry name" value="HTH_AraC-typ_CS"/>
</dbReference>
<dbReference type="Pfam" id="PF12833">
    <property type="entry name" value="HTH_18"/>
    <property type="match status" value="1"/>
</dbReference>
<dbReference type="PROSITE" id="PS00041">
    <property type="entry name" value="HTH_ARAC_FAMILY_1"/>
    <property type="match status" value="1"/>
</dbReference>
<sequence>MNPHTLHTDRLKALRTMILELAKGNFAYRLPINTTTAQPKDVEILLNVLAEELADFFVYASSFNERNIPEPFIFVLDTKHHICGLNERFRKLLGYLEHELLHQPLSKVMTASSLEQLKEKLQNIASQELNASHPILLCFSTQHQTLLDCWGYCHWVSDGKKSYFIFRGSVIEKRKDPPQPPIKLPPNRTYATLQLQADLQNLKRVHQFILENLHTQLPSLHLIARQFHMNEFKLKTGFKELYQTTIFKFHLNKRLEMAMVMIKFTPTSIKVIATSYGFKSAAHFSRVFKNKYGKSPRYFKPK</sequence>
<accession>A0ABS6W535</accession>
<name>A0ABS6W535_9FLAO</name>
<dbReference type="NCBIfam" id="TIGR00229">
    <property type="entry name" value="sensory_box"/>
    <property type="match status" value="1"/>
</dbReference>
<organism evidence="6 7">
    <name type="scientific">Mesonia aestuariivivens</name>
    <dbReference type="NCBI Taxonomy" id="2796128"/>
    <lineage>
        <taxon>Bacteria</taxon>
        <taxon>Pseudomonadati</taxon>
        <taxon>Bacteroidota</taxon>
        <taxon>Flavobacteriia</taxon>
        <taxon>Flavobacteriales</taxon>
        <taxon>Flavobacteriaceae</taxon>
        <taxon>Mesonia</taxon>
    </lineage>
</organism>
<dbReference type="InterPro" id="IPR013767">
    <property type="entry name" value="PAS_fold"/>
</dbReference>
<evidence type="ECO:0000259" key="4">
    <source>
        <dbReference type="PROSITE" id="PS01124"/>
    </source>
</evidence>